<reference evidence="2 3" key="1">
    <citation type="journal article" date="2022" name="Nat. Microbiol.">
        <title>The microbiome of a bacterivorous marine choanoflagellate contains a resource-demanding obligate bacterial associate.</title>
        <authorList>
            <person name="Needham D.M."/>
            <person name="Poirier C."/>
            <person name="Bachy C."/>
            <person name="George E.E."/>
            <person name="Wilken S."/>
            <person name="Yung C.C.M."/>
            <person name="Limardo A.J."/>
            <person name="Morando M."/>
            <person name="Sudek L."/>
            <person name="Malmstrom R.R."/>
            <person name="Keeling P.J."/>
            <person name="Santoro A.E."/>
            <person name="Worden A.Z."/>
        </authorList>
    </citation>
    <scope>NUCLEOTIDE SEQUENCE [LARGE SCALE GENOMIC DNA]</scope>
    <source>
        <strain evidence="2 3">Comchoano-2</strain>
    </source>
</reference>
<dbReference type="RefSeq" id="WP_258569254.1">
    <property type="nucleotide sequence ID" value="NZ_JAKUDN010000002.1"/>
</dbReference>
<protein>
    <submittedName>
        <fullName evidence="2">Uncharacterized protein</fullName>
    </submittedName>
</protein>
<feature type="transmembrane region" description="Helical" evidence="1">
    <location>
        <begin position="42"/>
        <end position="63"/>
    </location>
</feature>
<dbReference type="EMBL" id="JAKUDN010000002">
    <property type="protein sequence ID" value="MCP8352145.1"/>
    <property type="molecule type" value="Genomic_DNA"/>
</dbReference>
<gene>
    <name evidence="2" type="ORF">MKS91_02440</name>
</gene>
<keyword evidence="1" id="KW-0812">Transmembrane</keyword>
<keyword evidence="3" id="KW-1185">Reference proteome</keyword>
<accession>A0ABT1L4P1</accession>
<name>A0ABT1L4P1_9GAMM</name>
<keyword evidence="1" id="KW-1133">Transmembrane helix</keyword>
<evidence type="ECO:0000313" key="2">
    <source>
        <dbReference type="EMBL" id="MCP8352145.1"/>
    </source>
</evidence>
<dbReference type="Proteomes" id="UP001320768">
    <property type="component" value="Unassembled WGS sequence"/>
</dbReference>
<evidence type="ECO:0000256" key="1">
    <source>
        <dbReference type="SAM" id="Phobius"/>
    </source>
</evidence>
<comment type="caution">
    <text evidence="2">The sequence shown here is derived from an EMBL/GenBank/DDBJ whole genome shotgun (WGS) entry which is preliminary data.</text>
</comment>
<evidence type="ECO:0000313" key="3">
    <source>
        <dbReference type="Proteomes" id="UP001320768"/>
    </source>
</evidence>
<feature type="transmembrane region" description="Helical" evidence="1">
    <location>
        <begin position="12"/>
        <end position="36"/>
    </location>
</feature>
<proteinExistence type="predicted"/>
<sequence>MNNIKLKSGPIKALGQPVAAVLSGTVAYVLLAVVTVPFSQPLVAGSVLVAGLAAVGFTAKFTADTMIDIKKMMPSKETLSAAYGTVQDKFSSAKTKLSAIKMPSFSFDVKDSLTAAKDWVVGSFSAIKTKFGAMFKLNNAEAPGSTNVHGNVDITAAAAAPVNAAASVSADGLGMDV</sequence>
<keyword evidence="1" id="KW-0472">Membrane</keyword>
<organism evidence="2 3">
    <name type="scientific">Candidatus Synchoanobacter obligatus</name>
    <dbReference type="NCBI Taxonomy" id="2919597"/>
    <lineage>
        <taxon>Bacteria</taxon>
        <taxon>Pseudomonadati</taxon>
        <taxon>Pseudomonadota</taxon>
        <taxon>Gammaproteobacteria</taxon>
        <taxon>Candidatus Comchoanobacterales</taxon>
        <taxon>Candidatus Comchoanobacteraceae</taxon>
        <taxon>Candidatus Synchoanobacter</taxon>
    </lineage>
</organism>